<dbReference type="PANTHER" id="PTHR33202:SF22">
    <property type="entry name" value="HYDROGEN PEROXIDE SENSITIVE REPRESSOR"/>
    <property type="match status" value="1"/>
</dbReference>
<dbReference type="InterPro" id="IPR036388">
    <property type="entry name" value="WH-like_DNA-bd_sf"/>
</dbReference>
<dbReference type="EMBL" id="CP094669">
    <property type="protein sequence ID" value="UOG72959.1"/>
    <property type="molecule type" value="Genomic_DNA"/>
</dbReference>
<protein>
    <submittedName>
        <fullName evidence="1">Transcriptional repressor</fullName>
    </submittedName>
</protein>
<organism evidence="1 2">
    <name type="scientific">Hymenobacter tibetensis</name>
    <dbReference type="NCBI Taxonomy" id="497967"/>
    <lineage>
        <taxon>Bacteria</taxon>
        <taxon>Pseudomonadati</taxon>
        <taxon>Bacteroidota</taxon>
        <taxon>Cytophagia</taxon>
        <taxon>Cytophagales</taxon>
        <taxon>Hymenobacteraceae</taxon>
        <taxon>Hymenobacter</taxon>
    </lineage>
</organism>
<dbReference type="PANTHER" id="PTHR33202">
    <property type="entry name" value="ZINC UPTAKE REGULATION PROTEIN"/>
    <property type="match status" value="1"/>
</dbReference>
<dbReference type="InterPro" id="IPR002481">
    <property type="entry name" value="FUR"/>
</dbReference>
<dbReference type="Pfam" id="PF01475">
    <property type="entry name" value="FUR"/>
    <property type="match status" value="1"/>
</dbReference>
<dbReference type="SUPFAM" id="SSF46785">
    <property type="entry name" value="Winged helix' DNA-binding domain"/>
    <property type="match status" value="1"/>
</dbReference>
<dbReference type="InterPro" id="IPR036390">
    <property type="entry name" value="WH_DNA-bd_sf"/>
</dbReference>
<proteinExistence type="predicted"/>
<reference evidence="1 2" key="1">
    <citation type="submission" date="2022-03" db="EMBL/GenBank/DDBJ databases">
        <title>Hymenobactersp. isolated from the air.</title>
        <authorList>
            <person name="Won M."/>
            <person name="Kwon S.-W."/>
        </authorList>
    </citation>
    <scope>NUCLEOTIDE SEQUENCE [LARGE SCALE GENOMIC DNA]</scope>
    <source>
        <strain evidence="1 2">KACC 21982</strain>
    </source>
</reference>
<gene>
    <name evidence="1" type="ORF">MTX78_12560</name>
</gene>
<accession>A0ABY4CVC6</accession>
<evidence type="ECO:0000313" key="1">
    <source>
        <dbReference type="EMBL" id="UOG72959.1"/>
    </source>
</evidence>
<dbReference type="Proteomes" id="UP000831113">
    <property type="component" value="Chromosome"/>
</dbReference>
<dbReference type="RefSeq" id="WP_243794551.1">
    <property type="nucleotide sequence ID" value="NZ_CP094669.1"/>
</dbReference>
<dbReference type="Gene3D" id="1.10.10.10">
    <property type="entry name" value="Winged helix-like DNA-binding domain superfamily/Winged helix DNA-binding domain"/>
    <property type="match status" value="1"/>
</dbReference>
<sequence length="136" mass="15406">MTILSVAALLQRYGVRLTGPRRAVLEVLLQATYALSGAEIEQHLTLLLDRITLYRTLKTFEEKGLIHRVIDHSDTIRYAVCPGSSIREHVHFKCTTCQHIYCLGQVPVPTITLPSEYRVERGDYLLSGICERCHPS</sequence>
<evidence type="ECO:0000313" key="2">
    <source>
        <dbReference type="Proteomes" id="UP000831113"/>
    </source>
</evidence>
<keyword evidence="2" id="KW-1185">Reference proteome</keyword>
<name>A0ABY4CVC6_9BACT</name>